<dbReference type="InterPro" id="IPR001761">
    <property type="entry name" value="Peripla_BP/Lac1_sug-bd_dom"/>
</dbReference>
<dbReference type="PANTHER" id="PTHR30146">
    <property type="entry name" value="LACI-RELATED TRANSCRIPTIONAL REPRESSOR"/>
    <property type="match status" value="1"/>
</dbReference>
<keyword evidence="1" id="KW-0805">Transcription regulation</keyword>
<name>A0ABN6PW67_9BURK</name>
<accession>A0ABN6PW67</accession>
<evidence type="ECO:0000256" key="2">
    <source>
        <dbReference type="ARBA" id="ARBA00023125"/>
    </source>
</evidence>
<keyword evidence="6" id="KW-1185">Reference proteome</keyword>
<dbReference type="SUPFAM" id="SSF53822">
    <property type="entry name" value="Periplasmic binding protein-like I"/>
    <property type="match status" value="1"/>
</dbReference>
<dbReference type="Proteomes" id="UP001057498">
    <property type="component" value="Chromosome"/>
</dbReference>
<proteinExistence type="predicted"/>
<gene>
    <name evidence="5" type="ORF">CATMQ487_43460</name>
</gene>
<reference evidence="5" key="1">
    <citation type="submission" date="2022-04" db="EMBL/GenBank/DDBJ databases">
        <title>Whole genome sequence of Sphaerotilus sp. FB-5.</title>
        <authorList>
            <person name="Takeda M."/>
            <person name="Narihara S."/>
            <person name="Akimoto M."/>
            <person name="Akimoto R."/>
            <person name="Nishiyashiki S."/>
            <person name="Murakami T."/>
        </authorList>
    </citation>
    <scope>NUCLEOTIDE SEQUENCE</scope>
    <source>
        <strain evidence="5">FB-5</strain>
    </source>
</reference>
<dbReference type="CDD" id="cd20010">
    <property type="entry name" value="PBP1_AglR-like"/>
    <property type="match status" value="1"/>
</dbReference>
<dbReference type="SMART" id="SM00354">
    <property type="entry name" value="HTH_LACI"/>
    <property type="match status" value="1"/>
</dbReference>
<evidence type="ECO:0000259" key="4">
    <source>
        <dbReference type="PROSITE" id="PS50932"/>
    </source>
</evidence>
<dbReference type="Pfam" id="PF00356">
    <property type="entry name" value="LacI"/>
    <property type="match status" value="1"/>
</dbReference>
<dbReference type="Gene3D" id="1.10.260.40">
    <property type="entry name" value="lambda repressor-like DNA-binding domains"/>
    <property type="match status" value="1"/>
</dbReference>
<keyword evidence="3" id="KW-0804">Transcription</keyword>
<dbReference type="PROSITE" id="PS50932">
    <property type="entry name" value="HTH_LACI_2"/>
    <property type="match status" value="1"/>
</dbReference>
<dbReference type="InterPro" id="IPR000843">
    <property type="entry name" value="HTH_LacI"/>
</dbReference>
<dbReference type="PANTHER" id="PTHR30146:SF155">
    <property type="entry name" value="ALANINE RACEMASE"/>
    <property type="match status" value="1"/>
</dbReference>
<evidence type="ECO:0000256" key="3">
    <source>
        <dbReference type="ARBA" id="ARBA00023163"/>
    </source>
</evidence>
<dbReference type="InterPro" id="IPR028082">
    <property type="entry name" value="Peripla_BP_I"/>
</dbReference>
<dbReference type="CDD" id="cd01392">
    <property type="entry name" value="HTH_LacI"/>
    <property type="match status" value="1"/>
</dbReference>
<evidence type="ECO:0000313" key="6">
    <source>
        <dbReference type="Proteomes" id="UP001057498"/>
    </source>
</evidence>
<feature type="domain" description="HTH lacI-type" evidence="4">
    <location>
        <begin position="21"/>
        <end position="73"/>
    </location>
</feature>
<dbReference type="Pfam" id="PF00532">
    <property type="entry name" value="Peripla_BP_1"/>
    <property type="match status" value="1"/>
</dbReference>
<evidence type="ECO:0000256" key="1">
    <source>
        <dbReference type="ARBA" id="ARBA00023015"/>
    </source>
</evidence>
<dbReference type="SUPFAM" id="SSF47413">
    <property type="entry name" value="lambda repressor-like DNA-binding domains"/>
    <property type="match status" value="1"/>
</dbReference>
<dbReference type="EMBL" id="AP025730">
    <property type="protein sequence ID" value="BDI07376.1"/>
    <property type="molecule type" value="Genomic_DNA"/>
</dbReference>
<dbReference type="InterPro" id="IPR010982">
    <property type="entry name" value="Lambda_DNA-bd_dom_sf"/>
</dbReference>
<sequence length="355" mass="38579">MRQSPRFLQMQTGWNAVSIDLKQLSARLGLSQTTVSRALNGYTDVSAKTRERVAQMAQELGYQPNSAARRLARGQADAVGIVYPLEAGDLGDPNFLFVVEGMSERLEAEDMDLLIASARSHAELRTYDRLLRGGRVDGVIVARTQVEDARIDYLRTAGFPFVAYGRTGRCDDFSWFDFDNEAGGAMAVRELVRLGHRDIACVLAPQHLNFAAQRRAGFLRALSEAGLPVRAEAVIETGLSRRAGYEAAQCLLALSPRPTAIFVDDNLCGIGVVRALLDQRVEIGRDISVIVYDGVPPDTLLVGQSVAAIEQPTAHEAGRTLADMLLRVIRQPDAPPQQVLRQPVFVGGSSVGPAP</sequence>
<keyword evidence="2" id="KW-0238">DNA-binding</keyword>
<dbReference type="Gene3D" id="3.40.50.2300">
    <property type="match status" value="2"/>
</dbReference>
<evidence type="ECO:0000313" key="5">
    <source>
        <dbReference type="EMBL" id="BDI07376.1"/>
    </source>
</evidence>
<organism evidence="5 6">
    <name type="scientific">Sphaerotilus microaerophilus</name>
    <dbReference type="NCBI Taxonomy" id="2914710"/>
    <lineage>
        <taxon>Bacteria</taxon>
        <taxon>Pseudomonadati</taxon>
        <taxon>Pseudomonadota</taxon>
        <taxon>Betaproteobacteria</taxon>
        <taxon>Burkholderiales</taxon>
        <taxon>Sphaerotilaceae</taxon>
        <taxon>Sphaerotilus</taxon>
    </lineage>
</organism>
<protein>
    <submittedName>
        <fullName evidence="5">LacI family transcriptional regulator</fullName>
    </submittedName>
</protein>